<name>A0AAV5GDX7_9BASI</name>
<dbReference type="Proteomes" id="UP001342314">
    <property type="component" value="Unassembled WGS sequence"/>
</dbReference>
<organism evidence="2 3">
    <name type="scientific">Rhodotorula paludigena</name>
    <dbReference type="NCBI Taxonomy" id="86838"/>
    <lineage>
        <taxon>Eukaryota</taxon>
        <taxon>Fungi</taxon>
        <taxon>Dikarya</taxon>
        <taxon>Basidiomycota</taxon>
        <taxon>Pucciniomycotina</taxon>
        <taxon>Microbotryomycetes</taxon>
        <taxon>Sporidiobolales</taxon>
        <taxon>Sporidiobolaceae</taxon>
        <taxon>Rhodotorula</taxon>
    </lineage>
</organism>
<keyword evidence="1" id="KW-0812">Transmembrane</keyword>
<dbReference type="AlphaFoldDB" id="A0AAV5GDX7"/>
<accession>A0AAV5GDX7</accession>
<keyword evidence="1" id="KW-0472">Membrane</keyword>
<feature type="transmembrane region" description="Helical" evidence="1">
    <location>
        <begin position="141"/>
        <end position="162"/>
    </location>
</feature>
<dbReference type="PANTHER" id="PTHR37919">
    <property type="entry name" value="PROTEIN CBG05606"/>
    <property type="match status" value="1"/>
</dbReference>
<evidence type="ECO:0000256" key="1">
    <source>
        <dbReference type="SAM" id="Phobius"/>
    </source>
</evidence>
<gene>
    <name evidence="2" type="ORF">Rhopal_000776-T1</name>
</gene>
<evidence type="ECO:0000313" key="2">
    <source>
        <dbReference type="EMBL" id="GJN87821.1"/>
    </source>
</evidence>
<sequence>MNATGPPVYRPPLWVKTWFVVSTLLVAWDTGYVLLRPRSMKGGDLSALWAPYELYGLVDKVYGPDAWASGYGFTSAQALMNIPESILNMLFLVLSARESPVAILVGFLAVVMTSWKTVLYWLIDQQSGWSYTGHNSLRDWIILFAIPNGAWIVVPSILAVLFGMQIARSLRVGAKAKTL</sequence>
<keyword evidence="3" id="KW-1185">Reference proteome</keyword>
<evidence type="ECO:0008006" key="4">
    <source>
        <dbReference type="Google" id="ProtNLM"/>
    </source>
</evidence>
<comment type="caution">
    <text evidence="2">The sequence shown here is derived from an EMBL/GenBank/DDBJ whole genome shotgun (WGS) entry which is preliminary data.</text>
</comment>
<feature type="transmembrane region" description="Helical" evidence="1">
    <location>
        <begin position="17"/>
        <end position="35"/>
    </location>
</feature>
<feature type="transmembrane region" description="Helical" evidence="1">
    <location>
        <begin position="101"/>
        <end position="121"/>
    </location>
</feature>
<dbReference type="EMBL" id="BQKY01000002">
    <property type="protein sequence ID" value="GJN87821.1"/>
    <property type="molecule type" value="Genomic_DNA"/>
</dbReference>
<evidence type="ECO:0000313" key="3">
    <source>
        <dbReference type="Proteomes" id="UP001342314"/>
    </source>
</evidence>
<protein>
    <recommendedName>
        <fullName evidence="4">EXPERA domain-containing protein</fullName>
    </recommendedName>
</protein>
<proteinExistence type="predicted"/>
<keyword evidence="1" id="KW-1133">Transmembrane helix</keyword>
<dbReference type="PANTHER" id="PTHR37919:SF2">
    <property type="entry name" value="EXPERA DOMAIN-CONTAINING PROTEIN"/>
    <property type="match status" value="1"/>
</dbReference>
<reference evidence="2 3" key="1">
    <citation type="submission" date="2021-12" db="EMBL/GenBank/DDBJ databases">
        <title>High titer production of polyol ester of fatty acids by Rhodotorula paludigena BS15 towards product separation-free biomass refinery.</title>
        <authorList>
            <person name="Mano J."/>
            <person name="Ono H."/>
            <person name="Tanaka T."/>
            <person name="Naito K."/>
            <person name="Sushida H."/>
            <person name="Ike M."/>
            <person name="Tokuyasu K."/>
            <person name="Kitaoka M."/>
        </authorList>
    </citation>
    <scope>NUCLEOTIDE SEQUENCE [LARGE SCALE GENOMIC DNA]</scope>
    <source>
        <strain evidence="2 3">BS15</strain>
    </source>
</reference>